<evidence type="ECO:0000313" key="3">
    <source>
        <dbReference type="Proteomes" id="UP000813444"/>
    </source>
</evidence>
<sequence>MKSDFWRVLSLLLILPHLVSATAISRYHAFQPGLLLPRQAELPDSGVACTTKCTLNGCGSGVCPAFGGLLAKRDLDVELLSNSLKHLNVTDGLQGNVLAKRIFSYDVDSEDYVDRDPTVNEAASYLPAVFDGGENDYFGQLLPLVSAQEDERAVSQQREFGNEPFQIMSGGLHGCTVLAVVSNRGVWMAHFWEVYSNGDWDFDSGPFDPNFYIEAFRDRVIRFMRGRREDRVRRPAPSNGGPYITPLGPSIDGNLFNRRDTDETQIFIMAPVLEGEPSGSTAYNYPTRINDMVQAVHDVLGEGNNPRLTVYGYQPLEYEDEADQALINTSQKGMALFQYDPDSNGSGRREWRLFLEERFARHTIPAA</sequence>
<accession>A0A8K0SRR4</accession>
<protein>
    <submittedName>
        <fullName evidence="2">Uncharacterized protein</fullName>
    </submittedName>
</protein>
<evidence type="ECO:0000256" key="1">
    <source>
        <dbReference type="SAM" id="SignalP"/>
    </source>
</evidence>
<keyword evidence="1" id="KW-0732">Signal</keyword>
<gene>
    <name evidence="2" type="ORF">B0I35DRAFT_434610</name>
</gene>
<organism evidence="2 3">
    <name type="scientific">Stachybotrys elegans</name>
    <dbReference type="NCBI Taxonomy" id="80388"/>
    <lineage>
        <taxon>Eukaryota</taxon>
        <taxon>Fungi</taxon>
        <taxon>Dikarya</taxon>
        <taxon>Ascomycota</taxon>
        <taxon>Pezizomycotina</taxon>
        <taxon>Sordariomycetes</taxon>
        <taxon>Hypocreomycetidae</taxon>
        <taxon>Hypocreales</taxon>
        <taxon>Stachybotryaceae</taxon>
        <taxon>Stachybotrys</taxon>
    </lineage>
</organism>
<reference evidence="2" key="1">
    <citation type="journal article" date="2021" name="Nat. Commun.">
        <title>Genetic determinants of endophytism in the Arabidopsis root mycobiome.</title>
        <authorList>
            <person name="Mesny F."/>
            <person name="Miyauchi S."/>
            <person name="Thiergart T."/>
            <person name="Pickel B."/>
            <person name="Atanasova L."/>
            <person name="Karlsson M."/>
            <person name="Huettel B."/>
            <person name="Barry K.W."/>
            <person name="Haridas S."/>
            <person name="Chen C."/>
            <person name="Bauer D."/>
            <person name="Andreopoulos W."/>
            <person name="Pangilinan J."/>
            <person name="LaButti K."/>
            <person name="Riley R."/>
            <person name="Lipzen A."/>
            <person name="Clum A."/>
            <person name="Drula E."/>
            <person name="Henrissat B."/>
            <person name="Kohler A."/>
            <person name="Grigoriev I.V."/>
            <person name="Martin F.M."/>
            <person name="Hacquard S."/>
        </authorList>
    </citation>
    <scope>NUCLEOTIDE SEQUENCE</scope>
    <source>
        <strain evidence="2">MPI-CAGE-CH-0235</strain>
    </source>
</reference>
<evidence type="ECO:0000313" key="2">
    <source>
        <dbReference type="EMBL" id="KAH7317127.1"/>
    </source>
</evidence>
<dbReference type="OrthoDB" id="5149872at2759"/>
<feature type="chain" id="PRO_5035453574" evidence="1">
    <location>
        <begin position="22"/>
        <end position="367"/>
    </location>
</feature>
<name>A0A8K0SRR4_9HYPO</name>
<proteinExistence type="predicted"/>
<dbReference type="AlphaFoldDB" id="A0A8K0SRR4"/>
<dbReference type="EMBL" id="JAGPNK010000008">
    <property type="protein sequence ID" value="KAH7317127.1"/>
    <property type="molecule type" value="Genomic_DNA"/>
</dbReference>
<keyword evidence="3" id="KW-1185">Reference proteome</keyword>
<dbReference type="Proteomes" id="UP000813444">
    <property type="component" value="Unassembled WGS sequence"/>
</dbReference>
<comment type="caution">
    <text evidence="2">The sequence shown here is derived from an EMBL/GenBank/DDBJ whole genome shotgun (WGS) entry which is preliminary data.</text>
</comment>
<feature type="signal peptide" evidence="1">
    <location>
        <begin position="1"/>
        <end position="21"/>
    </location>
</feature>